<evidence type="ECO:0000313" key="2">
    <source>
        <dbReference type="EMBL" id="EFI95958.1"/>
    </source>
</evidence>
<name>D8Q726_SCHCM</name>
<protein>
    <submittedName>
        <fullName evidence="2">Uncharacterized protein</fullName>
    </submittedName>
</protein>
<dbReference type="AlphaFoldDB" id="D8Q726"/>
<keyword evidence="3" id="KW-1185">Reference proteome</keyword>
<dbReference type="HOGENOM" id="CLU_1147755_0_0_1"/>
<accession>D8Q726</accession>
<organism evidence="3">
    <name type="scientific">Schizophyllum commune (strain H4-8 / FGSC 9210)</name>
    <name type="common">Split gill fungus</name>
    <dbReference type="NCBI Taxonomy" id="578458"/>
    <lineage>
        <taxon>Eukaryota</taxon>
        <taxon>Fungi</taxon>
        <taxon>Dikarya</taxon>
        <taxon>Basidiomycota</taxon>
        <taxon>Agaricomycotina</taxon>
        <taxon>Agaricomycetes</taxon>
        <taxon>Agaricomycetidae</taxon>
        <taxon>Agaricales</taxon>
        <taxon>Schizophyllaceae</taxon>
        <taxon>Schizophyllum</taxon>
    </lineage>
</organism>
<dbReference type="Proteomes" id="UP000007431">
    <property type="component" value="Unassembled WGS sequence"/>
</dbReference>
<proteinExistence type="predicted"/>
<feature type="compositionally biased region" description="Low complexity" evidence="1">
    <location>
        <begin position="1"/>
        <end position="13"/>
    </location>
</feature>
<feature type="region of interest" description="Disordered" evidence="1">
    <location>
        <begin position="1"/>
        <end position="51"/>
    </location>
</feature>
<dbReference type="InParanoid" id="D8Q726"/>
<feature type="non-terminal residue" evidence="2">
    <location>
        <position position="242"/>
    </location>
</feature>
<dbReference type="VEuPathDB" id="FungiDB:SCHCODRAFT_02581670"/>
<reference evidence="2 3" key="1">
    <citation type="journal article" date="2010" name="Nat. Biotechnol.">
        <title>Genome sequence of the model mushroom Schizophyllum commune.</title>
        <authorList>
            <person name="Ohm R.A."/>
            <person name="de Jong J.F."/>
            <person name="Lugones L.G."/>
            <person name="Aerts A."/>
            <person name="Kothe E."/>
            <person name="Stajich J.E."/>
            <person name="de Vries R.P."/>
            <person name="Record E."/>
            <person name="Levasseur A."/>
            <person name="Baker S.E."/>
            <person name="Bartholomew K.A."/>
            <person name="Coutinho P.M."/>
            <person name="Erdmann S."/>
            <person name="Fowler T.J."/>
            <person name="Gathman A.C."/>
            <person name="Lombard V."/>
            <person name="Henrissat B."/>
            <person name="Knabe N."/>
            <person name="Kuees U."/>
            <person name="Lilly W.W."/>
            <person name="Lindquist E."/>
            <person name="Lucas S."/>
            <person name="Magnuson J.K."/>
            <person name="Piumi F."/>
            <person name="Raudaskoski M."/>
            <person name="Salamov A."/>
            <person name="Schmutz J."/>
            <person name="Schwarze F.W.M.R."/>
            <person name="vanKuyk P.A."/>
            <person name="Horton J.S."/>
            <person name="Grigoriev I.V."/>
            <person name="Woesten H.A.B."/>
        </authorList>
    </citation>
    <scope>NUCLEOTIDE SEQUENCE [LARGE SCALE GENOMIC DNA]</scope>
    <source>
        <strain evidence="3">H4-8 / FGSC 9210</strain>
    </source>
</reference>
<feature type="region of interest" description="Disordered" evidence="1">
    <location>
        <begin position="214"/>
        <end position="242"/>
    </location>
</feature>
<evidence type="ECO:0000313" key="3">
    <source>
        <dbReference type="Proteomes" id="UP000007431"/>
    </source>
</evidence>
<evidence type="ECO:0000256" key="1">
    <source>
        <dbReference type="SAM" id="MobiDB-lite"/>
    </source>
</evidence>
<feature type="compositionally biased region" description="Basic and acidic residues" evidence="1">
    <location>
        <begin position="33"/>
        <end position="44"/>
    </location>
</feature>
<gene>
    <name evidence="2" type="ORF">SCHCODRAFT_109607</name>
</gene>
<sequence length="242" mass="26616">MASSTNSSSSGASVLLHRPKKARISNSDDEERGYDASDERDHKPAAKRRRWILPVAKPDSASEDTDEERRLAYISRLASAFNTGDLVALAALFPAHARSDVLVRGAVRHCRDVACAKGSDLRREARWVRRVARRSTSRRDGQIEQRVQHCTQMLATLPPVALEKVIAALPGYDGIMHGDQADVAESIAMYLDILAHGESASLVEEEALIDDIQQRHVRPRGRSASAKVFSEEESTDTTSSSD</sequence>
<dbReference type="EMBL" id="GL377307">
    <property type="protein sequence ID" value="EFI95958.1"/>
    <property type="molecule type" value="Genomic_DNA"/>
</dbReference>